<feature type="compositionally biased region" description="Basic and acidic residues" evidence="2">
    <location>
        <begin position="365"/>
        <end position="413"/>
    </location>
</feature>
<dbReference type="AlphaFoldDB" id="A0A5J5EL34"/>
<proteinExistence type="predicted"/>
<feature type="domain" description="CCHC-type" evidence="3">
    <location>
        <begin position="348"/>
        <end position="363"/>
    </location>
</feature>
<keyword evidence="1" id="KW-0863">Zinc-finger</keyword>
<feature type="compositionally biased region" description="Basic and acidic residues" evidence="2">
    <location>
        <begin position="428"/>
        <end position="457"/>
    </location>
</feature>
<sequence>MMEENDDRDSREFLWPNPDDAANQIPLLALVGAGSRIPRDGTPEQMTGVTSHGLLSFDRFIHAAHVFDMQTKEAELQNRDVQLAVMAQQRNEFRQDAEDWKSYFTTLHSRSKRLEELQGMQLPVAGVSTKNRPSKRHEPPIFMGEPKLKLVQAFIEKLEHYVRMGGTALPANAELDNKLMDTAWRFFGGRVYEWFQAWWTTRPETDGQTIPTPNGQYRTTWKEFQEACRLRFVPEVAVTLVRKELSEMKFNVKTSFTRNDALYDAYVAKFSEALQAQIGASARMQKKLAPTLPFTLDDAMELVAEAYAEGGTGAAKQTINTAISRTLNDMGGPQPMDLSLAKSTSITCFRCKGIGHMAKNCPSSDTRERSSEWKSKDRGSEQKSRDSKEQKGRGDSRQSKGGQRKGEQKEGRCGKGGQRLINVVKEQATVEKKSKDKDTSDEESMSRSDEEEGKGRW</sequence>
<dbReference type="InterPro" id="IPR036875">
    <property type="entry name" value="Znf_CCHC_sf"/>
</dbReference>
<dbReference type="OrthoDB" id="10637403at2759"/>
<dbReference type="PROSITE" id="PS50158">
    <property type="entry name" value="ZF_CCHC"/>
    <property type="match status" value="1"/>
</dbReference>
<evidence type="ECO:0000256" key="2">
    <source>
        <dbReference type="SAM" id="MobiDB-lite"/>
    </source>
</evidence>
<dbReference type="Pfam" id="PF00098">
    <property type="entry name" value="zf-CCHC"/>
    <property type="match status" value="1"/>
</dbReference>
<dbReference type="EMBL" id="VXIS01000264">
    <property type="protein sequence ID" value="KAA8895438.1"/>
    <property type="molecule type" value="Genomic_DNA"/>
</dbReference>
<evidence type="ECO:0000313" key="5">
    <source>
        <dbReference type="Proteomes" id="UP000326924"/>
    </source>
</evidence>
<keyword evidence="1" id="KW-0479">Metal-binding</keyword>
<evidence type="ECO:0000259" key="3">
    <source>
        <dbReference type="PROSITE" id="PS50158"/>
    </source>
</evidence>
<dbReference type="SMART" id="SM00343">
    <property type="entry name" value="ZnF_C2HC"/>
    <property type="match status" value="1"/>
</dbReference>
<name>A0A5J5EL34_9PEZI</name>
<protein>
    <recommendedName>
        <fullName evidence="3">CCHC-type domain-containing protein</fullName>
    </recommendedName>
</protein>
<reference evidence="4 5" key="1">
    <citation type="submission" date="2019-09" db="EMBL/GenBank/DDBJ databases">
        <title>Draft genome of the ectomycorrhizal ascomycete Sphaerosporella brunnea.</title>
        <authorList>
            <consortium name="DOE Joint Genome Institute"/>
            <person name="Benucci G.M."/>
            <person name="Marozzi G."/>
            <person name="Antonielli L."/>
            <person name="Sanchez S."/>
            <person name="Marco P."/>
            <person name="Wang X."/>
            <person name="Falini L.B."/>
            <person name="Barry K."/>
            <person name="Haridas S."/>
            <person name="Lipzen A."/>
            <person name="Labutti K."/>
            <person name="Grigoriev I.V."/>
            <person name="Murat C."/>
            <person name="Martin F."/>
            <person name="Albertini E."/>
            <person name="Donnini D."/>
            <person name="Bonito G."/>
        </authorList>
    </citation>
    <scope>NUCLEOTIDE SEQUENCE [LARGE SCALE GENOMIC DNA]</scope>
    <source>
        <strain evidence="4 5">Sb_GMNB300</strain>
    </source>
</reference>
<dbReference type="InParanoid" id="A0A5J5EL34"/>
<organism evidence="4 5">
    <name type="scientific">Sphaerosporella brunnea</name>
    <dbReference type="NCBI Taxonomy" id="1250544"/>
    <lineage>
        <taxon>Eukaryota</taxon>
        <taxon>Fungi</taxon>
        <taxon>Dikarya</taxon>
        <taxon>Ascomycota</taxon>
        <taxon>Pezizomycotina</taxon>
        <taxon>Pezizomycetes</taxon>
        <taxon>Pezizales</taxon>
        <taxon>Pyronemataceae</taxon>
        <taxon>Sphaerosporella</taxon>
    </lineage>
</organism>
<feature type="region of interest" description="Disordered" evidence="2">
    <location>
        <begin position="359"/>
        <end position="457"/>
    </location>
</feature>
<dbReference type="SUPFAM" id="SSF57756">
    <property type="entry name" value="Retrovirus zinc finger-like domains"/>
    <property type="match status" value="1"/>
</dbReference>
<dbReference type="InterPro" id="IPR001878">
    <property type="entry name" value="Znf_CCHC"/>
</dbReference>
<evidence type="ECO:0000256" key="1">
    <source>
        <dbReference type="PROSITE-ProRule" id="PRU00047"/>
    </source>
</evidence>
<dbReference type="Gene3D" id="4.10.60.10">
    <property type="entry name" value="Zinc finger, CCHC-type"/>
    <property type="match status" value="1"/>
</dbReference>
<dbReference type="GO" id="GO:0003676">
    <property type="term" value="F:nucleic acid binding"/>
    <property type="evidence" value="ECO:0007669"/>
    <property type="project" value="InterPro"/>
</dbReference>
<keyword evidence="5" id="KW-1185">Reference proteome</keyword>
<gene>
    <name evidence="4" type="ORF">FN846DRAFT_996845</name>
</gene>
<evidence type="ECO:0000313" key="4">
    <source>
        <dbReference type="EMBL" id="KAA8895438.1"/>
    </source>
</evidence>
<accession>A0A5J5EL34</accession>
<comment type="caution">
    <text evidence="4">The sequence shown here is derived from an EMBL/GenBank/DDBJ whole genome shotgun (WGS) entry which is preliminary data.</text>
</comment>
<dbReference type="GO" id="GO:0008270">
    <property type="term" value="F:zinc ion binding"/>
    <property type="evidence" value="ECO:0007669"/>
    <property type="project" value="UniProtKB-KW"/>
</dbReference>
<keyword evidence="1" id="KW-0862">Zinc</keyword>
<dbReference type="Proteomes" id="UP000326924">
    <property type="component" value="Unassembled WGS sequence"/>
</dbReference>